<dbReference type="InterPro" id="IPR046960">
    <property type="entry name" value="PPR_At4g14850-like_plant"/>
</dbReference>
<dbReference type="PANTHER" id="PTHR47926:SF395">
    <property type="entry name" value="TETRATRICOPEPTIDE-LIKE HELICAL DOMAIN, DYW DOMAIN PROTEIN-RELATED"/>
    <property type="match status" value="1"/>
</dbReference>
<dbReference type="PROSITE" id="PS51375">
    <property type="entry name" value="PPR"/>
    <property type="match status" value="5"/>
</dbReference>
<feature type="repeat" description="PPR" evidence="2">
    <location>
        <begin position="269"/>
        <end position="299"/>
    </location>
</feature>
<dbReference type="Pfam" id="PF20431">
    <property type="entry name" value="E_motif"/>
    <property type="match status" value="1"/>
</dbReference>
<protein>
    <submittedName>
        <fullName evidence="4 5">Pentatricopeptide repeat-containing protein At3g25970 isoform X1</fullName>
    </submittedName>
</protein>
<dbReference type="Proteomes" id="UP001652660">
    <property type="component" value="Chromosome 3e"/>
</dbReference>
<evidence type="ECO:0000256" key="1">
    <source>
        <dbReference type="ARBA" id="ARBA00022737"/>
    </source>
</evidence>
<dbReference type="Pfam" id="PF13041">
    <property type="entry name" value="PPR_2"/>
    <property type="match status" value="4"/>
</dbReference>
<feature type="repeat" description="PPR" evidence="2">
    <location>
        <begin position="606"/>
        <end position="640"/>
    </location>
</feature>
<feature type="repeat" description="PPR" evidence="2">
    <location>
        <begin position="505"/>
        <end position="539"/>
    </location>
</feature>
<dbReference type="PANTHER" id="PTHR47926">
    <property type="entry name" value="PENTATRICOPEPTIDE REPEAT-CONTAINING PROTEIN"/>
    <property type="match status" value="1"/>
</dbReference>
<sequence length="834" mass="93329">MVDVFSLLAMVARSLLEFKSLEPRHHPKVSANKVSLSLFPTQSHKHTRTNGELLGGGDRLSGNDFSVYNAVQVSLLLFNSNNQLSNHKDNFLQGRKLVTNISFPTTQKGSLYLGNTLLKSSVSYEGYEKTQAQELIDGLHECAANGLLKEAKSIHGHILRCHFTGDNLMVLLNHVMHVYSKCSNFGLARLLFNNMTQRNVFSWTIMIEGSTNNGFLLDGLKYFSEMQKCGIQLDAFTYSVILQLCVGLNCLDLGEMVHARILITGFASHVFVSTSLLNMYAKLGDVEESLKVFDSMNEHNEVSWNAMISGFTANGLYLEAFNHFLMMMEHRYAPDMYSIISVLKAVGMLGDAGKGKQVHNYASNLALDSNVRVGTALIDMYAKCGALSDAQSVFYSNFSNCGLNMPWNAMIGAYSLCNYSQEAVQLYSEMCWNNIKSDVYTYCSVLDAIASLKCSHFLKQVHGKVFKSRYDLMDLSVENAIADAYSKCTSLGDVRKVFDTMKDRDLVSWTTLVGAYSRCSDWEEALVIFSQMREEGFLPNHITFSTILDACVGICSLELGEQLHGLVYKLRLDTDNCINSALVDMYAKCGSITVARKVFDCISSPDVVSWTAIISGYAQHGSAADALQLFRKMEKLNVKATAVTLLCVLFACSHAGMVEEGLDYFWSMEDKYGLEPEMEHYACIVDLLGRVGRLNEAFEFIKAMPIKPDEMVWQTLLAASRIHGNIDLGEIAAKNILLMQPNYSAPYVLLSNMYTEKGSFRYGLQLRKMMKQQGIAKEPGYSCISLKGRVHRFYARDQEHPQKDDIYLKLAELRKMIKAFGYVPDTKCALRGED</sequence>
<evidence type="ECO:0000313" key="3">
    <source>
        <dbReference type="Proteomes" id="UP001652660"/>
    </source>
</evidence>
<dbReference type="RefSeq" id="XP_071900825.1">
    <property type="nucleotide sequence ID" value="XM_072044724.1"/>
</dbReference>
<evidence type="ECO:0000313" key="6">
    <source>
        <dbReference type="RefSeq" id="XP_071900827.1"/>
    </source>
</evidence>
<reference evidence="4 5" key="1">
    <citation type="submission" date="2025-05" db="UniProtKB">
        <authorList>
            <consortium name="RefSeq"/>
        </authorList>
    </citation>
    <scope>IDENTIFICATION</scope>
    <source>
        <tissue evidence="4 5">Leaves</tissue>
    </source>
</reference>
<dbReference type="RefSeq" id="XP_071900827.1">
    <property type="nucleotide sequence ID" value="XM_072044726.1"/>
</dbReference>
<feature type="repeat" description="PPR" evidence="2">
    <location>
        <begin position="300"/>
        <end position="334"/>
    </location>
</feature>
<dbReference type="GeneID" id="140004017"/>
<evidence type="ECO:0000256" key="2">
    <source>
        <dbReference type="PROSITE-ProRule" id="PRU00708"/>
    </source>
</evidence>
<proteinExistence type="predicted"/>
<gene>
    <name evidence="4 5 6" type="primary">LOC140004017</name>
</gene>
<evidence type="ECO:0000313" key="4">
    <source>
        <dbReference type="RefSeq" id="XP_071900825.1"/>
    </source>
</evidence>
<dbReference type="InterPro" id="IPR011990">
    <property type="entry name" value="TPR-like_helical_dom_sf"/>
</dbReference>
<organism evidence="3 6">
    <name type="scientific">Coffea arabica</name>
    <name type="common">Arabian coffee</name>
    <dbReference type="NCBI Taxonomy" id="13443"/>
    <lineage>
        <taxon>Eukaryota</taxon>
        <taxon>Viridiplantae</taxon>
        <taxon>Streptophyta</taxon>
        <taxon>Embryophyta</taxon>
        <taxon>Tracheophyta</taxon>
        <taxon>Spermatophyta</taxon>
        <taxon>Magnoliopsida</taxon>
        <taxon>eudicotyledons</taxon>
        <taxon>Gunneridae</taxon>
        <taxon>Pentapetalae</taxon>
        <taxon>asterids</taxon>
        <taxon>lamiids</taxon>
        <taxon>Gentianales</taxon>
        <taxon>Rubiaceae</taxon>
        <taxon>Ixoroideae</taxon>
        <taxon>Gardenieae complex</taxon>
        <taxon>Bertiereae - Coffeeae clade</taxon>
        <taxon>Coffeeae</taxon>
        <taxon>Coffea</taxon>
    </lineage>
</organism>
<feature type="repeat" description="PPR" evidence="2">
    <location>
        <begin position="199"/>
        <end position="233"/>
    </location>
</feature>
<dbReference type="NCBIfam" id="TIGR00756">
    <property type="entry name" value="PPR"/>
    <property type="match status" value="5"/>
</dbReference>
<dbReference type="InterPro" id="IPR002885">
    <property type="entry name" value="PPR_rpt"/>
</dbReference>
<dbReference type="Pfam" id="PF01535">
    <property type="entry name" value="PPR"/>
    <property type="match status" value="3"/>
</dbReference>
<name>A0ABM4U0L8_COFAR</name>
<evidence type="ECO:0000313" key="5">
    <source>
        <dbReference type="RefSeq" id="XP_071900826.1"/>
    </source>
</evidence>
<accession>A0ABM4U0L8</accession>
<dbReference type="RefSeq" id="XP_071900826.1">
    <property type="nucleotide sequence ID" value="XM_072044725.1"/>
</dbReference>
<dbReference type="Gene3D" id="1.25.40.10">
    <property type="entry name" value="Tetratricopeptide repeat domain"/>
    <property type="match status" value="5"/>
</dbReference>
<keyword evidence="3" id="KW-1185">Reference proteome</keyword>
<keyword evidence="1" id="KW-0677">Repeat</keyword>
<dbReference type="InterPro" id="IPR046848">
    <property type="entry name" value="E_motif"/>
</dbReference>